<accession>A0A9N9JHG1</accession>
<dbReference type="AlphaFoldDB" id="A0A9N9JHG1"/>
<proteinExistence type="predicted"/>
<evidence type="ECO:0000313" key="1">
    <source>
        <dbReference type="EMBL" id="CAG8778760.1"/>
    </source>
</evidence>
<protein>
    <submittedName>
        <fullName evidence="1">9696_t:CDS:1</fullName>
    </submittedName>
</protein>
<reference evidence="1" key="1">
    <citation type="submission" date="2021-06" db="EMBL/GenBank/DDBJ databases">
        <authorList>
            <person name="Kallberg Y."/>
            <person name="Tangrot J."/>
            <person name="Rosling A."/>
        </authorList>
    </citation>
    <scope>NUCLEOTIDE SEQUENCE</scope>
    <source>
        <strain evidence="1">IN212</strain>
    </source>
</reference>
<keyword evidence="2" id="KW-1185">Reference proteome</keyword>
<feature type="non-terminal residue" evidence="1">
    <location>
        <position position="71"/>
    </location>
</feature>
<dbReference type="Proteomes" id="UP000789396">
    <property type="component" value="Unassembled WGS sequence"/>
</dbReference>
<organism evidence="1 2">
    <name type="scientific">Racocetra fulgida</name>
    <dbReference type="NCBI Taxonomy" id="60492"/>
    <lineage>
        <taxon>Eukaryota</taxon>
        <taxon>Fungi</taxon>
        <taxon>Fungi incertae sedis</taxon>
        <taxon>Mucoromycota</taxon>
        <taxon>Glomeromycotina</taxon>
        <taxon>Glomeromycetes</taxon>
        <taxon>Diversisporales</taxon>
        <taxon>Gigasporaceae</taxon>
        <taxon>Racocetra</taxon>
    </lineage>
</organism>
<evidence type="ECO:0000313" key="2">
    <source>
        <dbReference type="Proteomes" id="UP000789396"/>
    </source>
</evidence>
<dbReference type="OrthoDB" id="2350965at2759"/>
<comment type="caution">
    <text evidence="1">The sequence shown here is derived from an EMBL/GenBank/DDBJ whole genome shotgun (WGS) entry which is preliminary data.</text>
</comment>
<gene>
    <name evidence="1" type="ORF">RFULGI_LOCUS15632</name>
</gene>
<sequence length="71" mass="7933">MKGIPDSKGHFGFPDHHIPVYPHNLYDDFKKDFAVAVFNLRTSIMALKQDLNSFETSEYGSSIGVIANSTD</sequence>
<name>A0A9N9JHG1_9GLOM</name>
<dbReference type="EMBL" id="CAJVPZ010051244">
    <property type="protein sequence ID" value="CAG8778760.1"/>
    <property type="molecule type" value="Genomic_DNA"/>
</dbReference>